<comment type="caution">
    <text evidence="2">The sequence shown here is derived from an EMBL/GenBank/DDBJ whole genome shotgun (WGS) entry which is preliminary data.</text>
</comment>
<evidence type="ECO:0000313" key="3">
    <source>
        <dbReference type="Proteomes" id="UP000591131"/>
    </source>
</evidence>
<feature type="compositionally biased region" description="Basic and acidic residues" evidence="1">
    <location>
        <begin position="1"/>
        <end position="12"/>
    </location>
</feature>
<proteinExistence type="predicted"/>
<gene>
    <name evidence="2" type="ORF">FOL47_009085</name>
</gene>
<protein>
    <submittedName>
        <fullName evidence="2">Uncharacterized protein</fullName>
    </submittedName>
</protein>
<evidence type="ECO:0000313" key="2">
    <source>
        <dbReference type="EMBL" id="KAF4656244.1"/>
    </source>
</evidence>
<feature type="compositionally biased region" description="Basic residues" evidence="1">
    <location>
        <begin position="22"/>
        <end position="33"/>
    </location>
</feature>
<dbReference type="EMBL" id="JAAPAO010000610">
    <property type="protein sequence ID" value="KAF4656244.1"/>
    <property type="molecule type" value="Genomic_DNA"/>
</dbReference>
<dbReference type="OrthoDB" id="8063979at2759"/>
<dbReference type="Proteomes" id="UP000591131">
    <property type="component" value="Unassembled WGS sequence"/>
</dbReference>
<sequence length="202" mass="22469">MELERFADRGHEPASGNWVTTRSRRQNKARGRPVRPAIGTVDLGEAQTGTVPSVKRKNDFVVMVIDERWVYSTSRTLDASRRQQTPDPANLPLAKKEEVPSVLKGKGFKVDLFQTARGTGVGCQSPQERDKICYQRWPYISGRCMTKGGTPVGLFHTKVMNVPQMAIKVGISVRVVSYADDMMILIAAEDENDLAQAITYSL</sequence>
<dbReference type="AlphaFoldDB" id="A0A7J6LAK1"/>
<accession>A0A7J6LAK1</accession>
<keyword evidence="3" id="KW-1185">Reference proteome</keyword>
<feature type="region of interest" description="Disordered" evidence="1">
    <location>
        <begin position="1"/>
        <end position="34"/>
    </location>
</feature>
<organism evidence="2 3">
    <name type="scientific">Perkinsus chesapeaki</name>
    <name type="common">Clam parasite</name>
    <name type="synonym">Perkinsus andrewsi</name>
    <dbReference type="NCBI Taxonomy" id="330153"/>
    <lineage>
        <taxon>Eukaryota</taxon>
        <taxon>Sar</taxon>
        <taxon>Alveolata</taxon>
        <taxon>Perkinsozoa</taxon>
        <taxon>Perkinsea</taxon>
        <taxon>Perkinsida</taxon>
        <taxon>Perkinsidae</taxon>
        <taxon>Perkinsus</taxon>
    </lineage>
</organism>
<reference evidence="2 3" key="1">
    <citation type="submission" date="2020-04" db="EMBL/GenBank/DDBJ databases">
        <title>Perkinsus chesapeaki whole genome sequence.</title>
        <authorList>
            <person name="Bogema D.R."/>
        </authorList>
    </citation>
    <scope>NUCLEOTIDE SEQUENCE [LARGE SCALE GENOMIC DNA]</scope>
    <source>
        <strain evidence="2">ATCC PRA-425</strain>
    </source>
</reference>
<evidence type="ECO:0000256" key="1">
    <source>
        <dbReference type="SAM" id="MobiDB-lite"/>
    </source>
</evidence>
<name>A0A7J6LAK1_PERCH</name>